<evidence type="ECO:0000256" key="1">
    <source>
        <dbReference type="ARBA" id="ARBA00022801"/>
    </source>
</evidence>
<keyword evidence="1" id="KW-0378">Hydrolase</keyword>
<dbReference type="Proteomes" id="UP001174909">
    <property type="component" value="Unassembled WGS sequence"/>
</dbReference>
<keyword evidence="5" id="KW-1185">Reference proteome</keyword>
<dbReference type="GO" id="GO:0004301">
    <property type="term" value="F:epoxide hydrolase activity"/>
    <property type="evidence" value="ECO:0007669"/>
    <property type="project" value="UniProtKB-ARBA"/>
</dbReference>
<evidence type="ECO:0000256" key="2">
    <source>
        <dbReference type="ARBA" id="ARBA00038334"/>
    </source>
</evidence>
<dbReference type="SUPFAM" id="SSF53474">
    <property type="entry name" value="alpha/beta-Hydrolases"/>
    <property type="match status" value="1"/>
</dbReference>
<dbReference type="InterPro" id="IPR029058">
    <property type="entry name" value="AB_hydrolase_fold"/>
</dbReference>
<name>A0AA35RND6_GEOBA</name>
<dbReference type="PRINTS" id="PR00412">
    <property type="entry name" value="EPOXHYDRLASE"/>
</dbReference>
<feature type="domain" description="AB hydrolase-1" evidence="3">
    <location>
        <begin position="26"/>
        <end position="242"/>
    </location>
</feature>
<accession>A0AA35RND6</accession>
<comment type="similarity">
    <text evidence="2">Belongs to the AB hydrolase superfamily. Epoxide hydrolase family.</text>
</comment>
<gene>
    <name evidence="4" type="ORF">GBAR_LOCUS8774</name>
</gene>
<dbReference type="PANTHER" id="PTHR43329">
    <property type="entry name" value="EPOXIDE HYDROLASE"/>
    <property type="match status" value="1"/>
</dbReference>
<dbReference type="EMBL" id="CASHTH010001313">
    <property type="protein sequence ID" value="CAI8013938.1"/>
    <property type="molecule type" value="Genomic_DNA"/>
</dbReference>
<comment type="caution">
    <text evidence="4">The sequence shown here is derived from an EMBL/GenBank/DDBJ whole genome shotgun (WGS) entry which is preliminary data.</text>
</comment>
<organism evidence="4 5">
    <name type="scientific">Geodia barretti</name>
    <name type="common">Barrett's horny sponge</name>
    <dbReference type="NCBI Taxonomy" id="519541"/>
    <lineage>
        <taxon>Eukaryota</taxon>
        <taxon>Metazoa</taxon>
        <taxon>Porifera</taxon>
        <taxon>Demospongiae</taxon>
        <taxon>Heteroscleromorpha</taxon>
        <taxon>Tetractinellida</taxon>
        <taxon>Astrophorina</taxon>
        <taxon>Geodiidae</taxon>
        <taxon>Geodia</taxon>
    </lineage>
</organism>
<reference evidence="4" key="1">
    <citation type="submission" date="2023-03" db="EMBL/GenBank/DDBJ databases">
        <authorList>
            <person name="Steffen K."/>
            <person name="Cardenas P."/>
        </authorList>
    </citation>
    <scope>NUCLEOTIDE SEQUENCE</scope>
</reference>
<dbReference type="Pfam" id="PF00561">
    <property type="entry name" value="Abhydrolase_1"/>
    <property type="match status" value="1"/>
</dbReference>
<evidence type="ECO:0000313" key="5">
    <source>
        <dbReference type="Proteomes" id="UP001174909"/>
    </source>
</evidence>
<dbReference type="InterPro" id="IPR000073">
    <property type="entry name" value="AB_hydrolase_1"/>
</dbReference>
<sequence>VFEGFNSTQIETSETVINLKHGGSGPPVLLLHGYPQTHVMWHMVAPMLAERHTVVAPDLRGYGDSGKPLVGDDPETYCKRRTAQDQLEVMTALGHPAFHVVGHDLGARVGYRMALDAPDRVLSFTTLDVAPSQAAFEAMDSSLAFAWFHWNLMRQPEPFPETLIGSNTKFYLDFLLERWTAVDGAITEEAYAEYLRCFSDPETIRGSCADYRAIDVDLAHDEADRGRKLGCPVLVLWGGNVAKRPGWQTGRGLDMLDVWRERAKDVRGHAIDCGHFLAEEAPQETTREILGFIGSG</sequence>
<evidence type="ECO:0000259" key="3">
    <source>
        <dbReference type="Pfam" id="PF00561"/>
    </source>
</evidence>
<dbReference type="InterPro" id="IPR000639">
    <property type="entry name" value="Epox_hydrolase-like"/>
</dbReference>
<proteinExistence type="inferred from homology"/>
<evidence type="ECO:0000313" key="4">
    <source>
        <dbReference type="EMBL" id="CAI8013938.1"/>
    </source>
</evidence>
<feature type="non-terminal residue" evidence="4">
    <location>
        <position position="1"/>
    </location>
</feature>
<dbReference type="AlphaFoldDB" id="A0AA35RND6"/>
<protein>
    <submittedName>
        <fullName evidence="4">Haloacetate dehalogenase H-1</fullName>
    </submittedName>
</protein>
<dbReference type="Gene3D" id="3.40.50.1820">
    <property type="entry name" value="alpha/beta hydrolase"/>
    <property type="match status" value="1"/>
</dbReference>